<name>A0A8H6XTR9_9AGAR</name>
<dbReference type="Proteomes" id="UP000623467">
    <property type="component" value="Unassembled WGS sequence"/>
</dbReference>
<keyword evidence="2" id="KW-1185">Reference proteome</keyword>
<dbReference type="GO" id="GO:0003964">
    <property type="term" value="F:RNA-directed DNA polymerase activity"/>
    <property type="evidence" value="ECO:0007669"/>
    <property type="project" value="UniProtKB-KW"/>
</dbReference>
<organism evidence="1 2">
    <name type="scientific">Mycena sanguinolenta</name>
    <dbReference type="NCBI Taxonomy" id="230812"/>
    <lineage>
        <taxon>Eukaryota</taxon>
        <taxon>Fungi</taxon>
        <taxon>Dikarya</taxon>
        <taxon>Basidiomycota</taxon>
        <taxon>Agaricomycotina</taxon>
        <taxon>Agaricomycetes</taxon>
        <taxon>Agaricomycetidae</taxon>
        <taxon>Agaricales</taxon>
        <taxon>Marasmiineae</taxon>
        <taxon>Mycenaceae</taxon>
        <taxon>Mycena</taxon>
    </lineage>
</organism>
<protein>
    <submittedName>
        <fullName evidence="1">Reverse transcriptase domain-containing protein</fullName>
    </submittedName>
</protein>
<keyword evidence="1" id="KW-0695">RNA-directed DNA polymerase</keyword>
<dbReference type="OrthoDB" id="2940247at2759"/>
<proteinExistence type="predicted"/>
<dbReference type="AlphaFoldDB" id="A0A8H6XTR9"/>
<evidence type="ECO:0000313" key="2">
    <source>
        <dbReference type="Proteomes" id="UP000623467"/>
    </source>
</evidence>
<dbReference type="EMBL" id="JACAZH010000019">
    <property type="protein sequence ID" value="KAF7346266.1"/>
    <property type="molecule type" value="Genomic_DNA"/>
</dbReference>
<gene>
    <name evidence="1" type="ORF">MSAN_01853800</name>
</gene>
<evidence type="ECO:0000313" key="1">
    <source>
        <dbReference type="EMBL" id="KAF7346266.1"/>
    </source>
</evidence>
<reference evidence="1" key="1">
    <citation type="submission" date="2020-05" db="EMBL/GenBank/DDBJ databases">
        <title>Mycena genomes resolve the evolution of fungal bioluminescence.</title>
        <authorList>
            <person name="Tsai I.J."/>
        </authorList>
    </citation>
    <scope>NUCLEOTIDE SEQUENCE</scope>
    <source>
        <strain evidence="1">160909Yilan</strain>
    </source>
</reference>
<sequence length="430" mass="49212">MISAIKVIRLHGHAVAQAEQADDVMIISTDFPDFQEKVTEFWTYGAKKRVFVSTPKSKWMIYGPLPRTIPILRMGDRIVELVSEFKPHQLLERKQRHLCDEASHRIAPCEGRAYPIHGTGGLLPSGAEISIDIDSNLMDELVEVQHSFLRRLQGINSRSMLAVLFSETGLMPIRIRRLLLALACLRYMIQLGEDRRVRWALLDSVDLFAAGKAGWAGDIAIMLRSLPTPICIAPADFLCLQSIEAIAKRVEEVVDADIQFDINFLQKTHLLRGRLELIEETGSARRRRHYLTMVPIPAHRIALTRLLLSDHNVSVERLRYASRTRRVVPREERLCRFCRAGVEEEVHALLLCKGHAPLLRLRESLLADIFHCDLPLRNAYGRLTTYEFLQLMVASRRAIWRVAKYVCDVLAIFDSFERYIPDGYSIVIRT</sequence>
<accession>A0A8H6XTR9</accession>
<keyword evidence="1" id="KW-0808">Transferase</keyword>
<keyword evidence="1" id="KW-0548">Nucleotidyltransferase</keyword>
<comment type="caution">
    <text evidence="1">The sequence shown here is derived from an EMBL/GenBank/DDBJ whole genome shotgun (WGS) entry which is preliminary data.</text>
</comment>